<dbReference type="AlphaFoldDB" id="A0A7N9CHB3"/>
<accession>A0A7N9CHB3</accession>
<reference evidence="2" key="2">
    <citation type="submission" date="2025-08" db="UniProtKB">
        <authorList>
            <consortium name="Ensembl"/>
        </authorList>
    </citation>
    <scope>IDENTIFICATION</scope>
</reference>
<organism evidence="2 3">
    <name type="scientific">Macaca fascicularis</name>
    <name type="common">Crab-eating macaque</name>
    <name type="synonym">Cynomolgus monkey</name>
    <dbReference type="NCBI Taxonomy" id="9541"/>
    <lineage>
        <taxon>Eukaryota</taxon>
        <taxon>Metazoa</taxon>
        <taxon>Chordata</taxon>
        <taxon>Craniata</taxon>
        <taxon>Vertebrata</taxon>
        <taxon>Euteleostomi</taxon>
        <taxon>Mammalia</taxon>
        <taxon>Eutheria</taxon>
        <taxon>Euarchontoglires</taxon>
        <taxon>Primates</taxon>
        <taxon>Haplorrhini</taxon>
        <taxon>Catarrhini</taxon>
        <taxon>Cercopithecidae</taxon>
        <taxon>Cercopithecinae</taxon>
        <taxon>Macaca</taxon>
    </lineage>
</organism>
<feature type="compositionally biased region" description="Basic and acidic residues" evidence="1">
    <location>
        <begin position="66"/>
        <end position="75"/>
    </location>
</feature>
<proteinExistence type="predicted"/>
<reference evidence="2 3" key="1">
    <citation type="submission" date="2013-03" db="EMBL/GenBank/DDBJ databases">
        <authorList>
            <person name="Warren W."/>
            <person name="Wilson R.K."/>
        </authorList>
    </citation>
    <scope>NUCLEOTIDE SEQUENCE</scope>
</reference>
<feature type="region of interest" description="Disordered" evidence="1">
    <location>
        <begin position="14"/>
        <end position="88"/>
    </location>
</feature>
<reference evidence="2" key="3">
    <citation type="submission" date="2025-09" db="UniProtKB">
        <authorList>
            <consortium name="Ensembl"/>
        </authorList>
    </citation>
    <scope>IDENTIFICATION</scope>
</reference>
<name>A0A7N9CHB3_MACFA</name>
<dbReference type="Proteomes" id="UP000233100">
    <property type="component" value="Chromosome 1"/>
</dbReference>
<dbReference type="Ensembl" id="ENSMFAT00000098785.1">
    <property type="protein sequence ID" value="ENSMFAP00000051948.1"/>
    <property type="gene ID" value="ENSMFAG00000053313.1"/>
</dbReference>
<evidence type="ECO:0000313" key="3">
    <source>
        <dbReference type="Proteomes" id="UP000233100"/>
    </source>
</evidence>
<evidence type="ECO:0000313" key="2">
    <source>
        <dbReference type="Ensembl" id="ENSMFAP00000051948.1"/>
    </source>
</evidence>
<sequence>MYGNIWMPSQKFAAGVGPSWRTSSRAVWKGNMGSDPPQRVPTGAPPSEAVRRGPLSSRSQNGKPTDSLHHERGKAADTQYQPMKTARKDTVPCKARGVELPKTMGTHLLHHRDLDMRHGVKGEHFGALRFDCPTGFQTCMGLVAPLFWPMSPIWNDCVYPMLVPHCI</sequence>
<evidence type="ECO:0000256" key="1">
    <source>
        <dbReference type="SAM" id="MobiDB-lite"/>
    </source>
</evidence>
<protein>
    <submittedName>
        <fullName evidence="2">Uncharacterized protein</fullName>
    </submittedName>
</protein>
<dbReference type="GeneTree" id="ENSGT01040000240559"/>
<keyword evidence="3" id="KW-1185">Reference proteome</keyword>